<dbReference type="InterPro" id="IPR038765">
    <property type="entry name" value="Papain-like_cys_pep_sf"/>
</dbReference>
<keyword evidence="3" id="KW-0833">Ubl conjugation pathway</keyword>
<dbReference type="InterPro" id="IPR003323">
    <property type="entry name" value="OTU_dom"/>
</dbReference>
<comment type="function">
    <text evidence="3">Hydrolase that can remove conjugated ubiquitin from proteins and may therefore play an important regulatory role at the level of protein turnover by preventing degradation.</text>
</comment>
<feature type="region of interest" description="Disordered" evidence="4">
    <location>
        <begin position="45"/>
        <end position="72"/>
    </location>
</feature>
<dbReference type="PANTHER" id="PTHR13312:SF0">
    <property type="entry name" value="UBIQUITIN THIOESTERASE OTU1"/>
    <property type="match status" value="1"/>
</dbReference>
<feature type="signal peptide" evidence="5">
    <location>
        <begin position="1"/>
        <end position="18"/>
    </location>
</feature>
<evidence type="ECO:0000256" key="1">
    <source>
        <dbReference type="ARBA" id="ARBA00000707"/>
    </source>
</evidence>
<dbReference type="SUPFAM" id="SSF54001">
    <property type="entry name" value="Cysteine proteinases"/>
    <property type="match status" value="1"/>
</dbReference>
<comment type="catalytic activity">
    <reaction evidence="1 3">
        <text>Thiol-dependent hydrolysis of ester, thioester, amide, peptide and isopeptide bonds formed by the C-terminal Gly of ubiquitin (a 76-residue protein attached to proteins as an intracellular targeting signal).</text>
        <dbReference type="EC" id="3.4.19.12"/>
    </reaction>
</comment>
<dbReference type="EMBL" id="LN714483">
    <property type="protein sequence ID" value="CEL67786.1"/>
    <property type="molecule type" value="Genomic_DNA"/>
</dbReference>
<evidence type="ECO:0000256" key="4">
    <source>
        <dbReference type="SAM" id="MobiDB-lite"/>
    </source>
</evidence>
<dbReference type="GO" id="GO:0016579">
    <property type="term" value="P:protein deubiquitination"/>
    <property type="evidence" value="ECO:0007669"/>
    <property type="project" value="TreeGrafter"/>
</dbReference>
<feature type="domain" description="OTU" evidence="6">
    <location>
        <begin position="129"/>
        <end position="338"/>
    </location>
</feature>
<dbReference type="AlphaFoldDB" id="A0A0F7UFM2"/>
<dbReference type="GO" id="GO:0005634">
    <property type="term" value="C:nucleus"/>
    <property type="evidence" value="ECO:0007669"/>
    <property type="project" value="TreeGrafter"/>
</dbReference>
<evidence type="ECO:0000256" key="5">
    <source>
        <dbReference type="SAM" id="SignalP"/>
    </source>
</evidence>
<dbReference type="PROSITE" id="PS50802">
    <property type="entry name" value="OTU"/>
    <property type="match status" value="1"/>
</dbReference>
<organism evidence="7">
    <name type="scientific">Neospora caninum (strain Liverpool)</name>
    <dbReference type="NCBI Taxonomy" id="572307"/>
    <lineage>
        <taxon>Eukaryota</taxon>
        <taxon>Sar</taxon>
        <taxon>Alveolata</taxon>
        <taxon>Apicomplexa</taxon>
        <taxon>Conoidasida</taxon>
        <taxon>Coccidia</taxon>
        <taxon>Eucoccidiorida</taxon>
        <taxon>Eimeriorina</taxon>
        <taxon>Sarcocystidae</taxon>
        <taxon>Neospora</taxon>
    </lineage>
</organism>
<keyword evidence="5" id="KW-0732">Signal</keyword>
<keyword evidence="2 3" id="KW-0378">Hydrolase</keyword>
<dbReference type="PANTHER" id="PTHR13312">
    <property type="entry name" value="HIV-INDUCED PROTEIN-7-LIKE PROTEASE"/>
    <property type="match status" value="1"/>
</dbReference>
<accession>A0A0F7UFM2</accession>
<comment type="subcellular location">
    <subcellularLocation>
        <location evidence="3">Cytoplasm</location>
    </subcellularLocation>
</comment>
<dbReference type="GO" id="GO:0004843">
    <property type="term" value="F:cysteine-type deubiquitinase activity"/>
    <property type="evidence" value="ECO:0007669"/>
    <property type="project" value="UniProtKB-UniRule"/>
</dbReference>
<proteinExistence type="predicted"/>
<dbReference type="GO" id="GO:0030968">
    <property type="term" value="P:endoplasmic reticulum unfolded protein response"/>
    <property type="evidence" value="ECO:0007669"/>
    <property type="project" value="TreeGrafter"/>
</dbReference>
<keyword evidence="3" id="KW-0963">Cytoplasm</keyword>
<keyword evidence="7" id="KW-0645">Protease</keyword>
<evidence type="ECO:0000259" key="6">
    <source>
        <dbReference type="PROSITE" id="PS50802"/>
    </source>
</evidence>
<dbReference type="EC" id="3.4.19.12" evidence="3"/>
<name>A0A0F7UFM2_NEOCL</name>
<protein>
    <recommendedName>
        <fullName evidence="3">Ubiquitin thioesterase OTU</fullName>
        <ecNumber evidence="3">3.4.19.12</ecNumber>
    </recommendedName>
</protein>
<dbReference type="Pfam" id="PF02338">
    <property type="entry name" value="OTU"/>
    <property type="match status" value="1"/>
</dbReference>
<reference evidence="7" key="1">
    <citation type="journal article" date="2015" name="PLoS ONE">
        <title>Comprehensive Evaluation of Toxoplasma gondii VEG and Neospora caninum LIV Genomes with Tachyzoite Stage Transcriptome and Proteome Defines Novel Transcript Features.</title>
        <authorList>
            <person name="Ramaprasad A."/>
            <person name="Mourier T."/>
            <person name="Naeem R."/>
            <person name="Malas T.B."/>
            <person name="Moussa E."/>
            <person name="Panigrahi A."/>
            <person name="Vermont S.J."/>
            <person name="Otto T.D."/>
            <person name="Wastling J."/>
            <person name="Pain A."/>
        </authorList>
    </citation>
    <scope>NUCLEOTIDE SEQUENCE</scope>
    <source>
        <strain evidence="7">Liverpool</strain>
    </source>
</reference>
<dbReference type="GO" id="GO:0036503">
    <property type="term" value="P:ERAD pathway"/>
    <property type="evidence" value="ECO:0007669"/>
    <property type="project" value="TreeGrafter"/>
</dbReference>
<evidence type="ECO:0000256" key="2">
    <source>
        <dbReference type="ARBA" id="ARBA00022801"/>
    </source>
</evidence>
<dbReference type="GO" id="GO:0005829">
    <property type="term" value="C:cytosol"/>
    <property type="evidence" value="ECO:0007669"/>
    <property type="project" value="TreeGrafter"/>
</dbReference>
<dbReference type="Gene3D" id="3.90.70.80">
    <property type="match status" value="1"/>
</dbReference>
<feature type="chain" id="PRO_5002523202" description="Ubiquitin thioesterase OTU" evidence="5">
    <location>
        <begin position="19"/>
        <end position="342"/>
    </location>
</feature>
<evidence type="ECO:0000256" key="3">
    <source>
        <dbReference type="RuleBase" id="RU367104"/>
    </source>
</evidence>
<dbReference type="CDD" id="cd22744">
    <property type="entry name" value="OTU"/>
    <property type="match status" value="1"/>
</dbReference>
<gene>
    <name evidence="7" type="ORF">BN1204_035740</name>
</gene>
<feature type="compositionally biased region" description="Basic residues" evidence="4">
    <location>
        <begin position="47"/>
        <end position="66"/>
    </location>
</feature>
<evidence type="ECO:0000313" key="7">
    <source>
        <dbReference type="EMBL" id="CEL67786.1"/>
    </source>
</evidence>
<keyword evidence="3" id="KW-0788">Thiol protease</keyword>
<sequence length="342" mass="37474">MRSLVAILTFLFVQRCAALQPHLPSQSLRLLVGNALMPQIFHWRPQASRRKASPRTTRPPHKHGRMFHSDSPTDFDNLQMSHPCTSREYVADAVLRRLSRGSRDDLISDESVNNLLPGCLEVRDMPYRMHAREVPGDGACLFASVAACLWWSAFETHADLNDPAFLDMIGSLRQLAVDTLQDTNVSTLVLEGDEVLPRSSLVNLAAADYNTTPAAYCERMRLPNTWGGGPEIVALSHALRRVIVVYEVHDPSLRSGNSQGSSAHCMHPVCLGQLSSSDGTAQNAPNQTALKVIACLGFPQNVAEEPLHILFTSSAACSTGLRPHAGQTADHFLPLFPAVSRK</sequence>